<evidence type="ECO:0000313" key="2">
    <source>
        <dbReference type="Proteomes" id="UP001501729"/>
    </source>
</evidence>
<keyword evidence="2" id="KW-1185">Reference proteome</keyword>
<comment type="caution">
    <text evidence="1">The sequence shown here is derived from an EMBL/GenBank/DDBJ whole genome shotgun (WGS) entry which is preliminary data.</text>
</comment>
<dbReference type="AlphaFoldDB" id="A0AAV3UQ19"/>
<dbReference type="EMBL" id="BAABKX010000022">
    <property type="protein sequence ID" value="GAA5062304.1"/>
    <property type="molecule type" value="Genomic_DNA"/>
</dbReference>
<sequence>MKIVCKSLTSSYQVSVRLVNALRDSGNKISKRGHAPGDIYEMLWEHLNTLDATHCLFVLDEIDSVGDDDDVLYELPRCNDNNNVTETKVGVIGISAYSMKVPE</sequence>
<reference evidence="1 2" key="1">
    <citation type="journal article" date="2019" name="Int. J. Syst. Evol. Microbiol.">
        <title>The Global Catalogue of Microorganisms (GCM) 10K type strain sequencing project: providing services to taxonomists for standard genome sequencing and annotation.</title>
        <authorList>
            <consortium name="The Broad Institute Genomics Platform"/>
            <consortium name="The Broad Institute Genome Sequencing Center for Infectious Disease"/>
            <person name="Wu L."/>
            <person name="Ma J."/>
        </authorList>
    </citation>
    <scope>NUCLEOTIDE SEQUENCE [LARGE SCALE GENOMIC DNA]</scope>
    <source>
        <strain evidence="1 2">JCM 17504</strain>
    </source>
</reference>
<name>A0AAV3UQ19_9EURY</name>
<gene>
    <name evidence="1" type="ORF">GCM10025751_49470</name>
</gene>
<protein>
    <submittedName>
        <fullName evidence="1">Uncharacterized protein</fullName>
    </submittedName>
</protein>
<dbReference type="Proteomes" id="UP001501729">
    <property type="component" value="Unassembled WGS sequence"/>
</dbReference>
<dbReference type="InterPro" id="IPR027417">
    <property type="entry name" value="P-loop_NTPase"/>
</dbReference>
<organism evidence="1 2">
    <name type="scientific">Haladaptatus pallidirubidus</name>
    <dbReference type="NCBI Taxonomy" id="1008152"/>
    <lineage>
        <taxon>Archaea</taxon>
        <taxon>Methanobacteriati</taxon>
        <taxon>Methanobacteriota</taxon>
        <taxon>Stenosarchaea group</taxon>
        <taxon>Halobacteria</taxon>
        <taxon>Halobacteriales</taxon>
        <taxon>Haladaptataceae</taxon>
        <taxon>Haladaptatus</taxon>
    </lineage>
</organism>
<proteinExistence type="predicted"/>
<evidence type="ECO:0000313" key="1">
    <source>
        <dbReference type="EMBL" id="GAA5062304.1"/>
    </source>
</evidence>
<dbReference type="Gene3D" id="3.40.50.300">
    <property type="entry name" value="P-loop containing nucleotide triphosphate hydrolases"/>
    <property type="match status" value="1"/>
</dbReference>
<accession>A0AAV3UQ19</accession>